<dbReference type="PATRIC" id="fig|1590043.3.peg.1036"/>
<dbReference type="GO" id="GO:0070063">
    <property type="term" value="F:RNA polymerase binding"/>
    <property type="evidence" value="ECO:0007669"/>
    <property type="project" value="InterPro"/>
</dbReference>
<evidence type="ECO:0000259" key="11">
    <source>
        <dbReference type="Pfam" id="PF03449"/>
    </source>
</evidence>
<dbReference type="NCBIfam" id="NF001261">
    <property type="entry name" value="PRK00226.1-2"/>
    <property type="match status" value="1"/>
</dbReference>
<dbReference type="InterPro" id="IPR001437">
    <property type="entry name" value="Tscrpt_elong_fac_GreA/B_C"/>
</dbReference>
<dbReference type="InterPro" id="IPR023459">
    <property type="entry name" value="Tscrpt_elong_fac_GreA/B_fam"/>
</dbReference>
<reference evidence="13" key="2">
    <citation type="journal article" date="2016" name="Genome Announc.">
        <title>Draft Genome Sequences of Two Novel Amoeba-Resistant Intranuclear Bacteria, 'Candidatus Berkiella cookevillensis' and 'Candidatus Berkiella aquae'.</title>
        <authorList>
            <person name="Mehari Y.T."/>
            <person name="Arivett B.A."/>
            <person name="Farone A.L."/>
            <person name="Gunderson J.H."/>
            <person name="Farone M.B."/>
        </authorList>
    </citation>
    <scope>NUCLEOTIDE SEQUENCE</scope>
    <source>
        <strain evidence="13">HT99</strain>
    </source>
</reference>
<dbReference type="PANTHER" id="PTHR30437:SF4">
    <property type="entry name" value="TRANSCRIPTION ELONGATION FACTOR GREA"/>
    <property type="match status" value="1"/>
</dbReference>
<evidence type="ECO:0000256" key="9">
    <source>
        <dbReference type="RuleBase" id="RU000556"/>
    </source>
</evidence>
<dbReference type="OrthoDB" id="9808774at2"/>
<dbReference type="RefSeq" id="WP_075065659.1">
    <property type="nucleotide sequence ID" value="NZ_LKAJ02000001.1"/>
</dbReference>
<dbReference type="GO" id="GO:0032784">
    <property type="term" value="P:regulation of DNA-templated transcription elongation"/>
    <property type="evidence" value="ECO:0007669"/>
    <property type="project" value="UniProtKB-UniRule"/>
</dbReference>
<evidence type="ECO:0000256" key="2">
    <source>
        <dbReference type="ARBA" id="ARBA00013729"/>
    </source>
</evidence>
<dbReference type="FunFam" id="1.10.287.180:FF:000001">
    <property type="entry name" value="Transcription elongation factor GreA"/>
    <property type="match status" value="1"/>
</dbReference>
<accession>A0A0Q9YM43</accession>
<dbReference type="PANTHER" id="PTHR30437">
    <property type="entry name" value="TRANSCRIPTION ELONGATION FACTOR GREA"/>
    <property type="match status" value="1"/>
</dbReference>
<evidence type="ECO:0000259" key="10">
    <source>
        <dbReference type="Pfam" id="PF01272"/>
    </source>
</evidence>
<keyword evidence="3 8" id="KW-0805">Transcription regulation</keyword>
<gene>
    <name evidence="8 12" type="primary">greA</name>
    <name evidence="13" type="ORF">HT99x_003455</name>
    <name evidence="12" type="ORF">HT99x_01028</name>
</gene>
<dbReference type="Gene3D" id="3.10.50.30">
    <property type="entry name" value="Transcription elongation factor, GreA/GreB, C-terminal domain"/>
    <property type="match status" value="1"/>
</dbReference>
<evidence type="ECO:0000256" key="1">
    <source>
        <dbReference type="ARBA" id="ARBA00008213"/>
    </source>
</evidence>
<keyword evidence="12" id="KW-0251">Elongation factor</keyword>
<evidence type="ECO:0000313" key="12">
    <source>
        <dbReference type="EMBL" id="KRG21835.1"/>
    </source>
</evidence>
<dbReference type="Proteomes" id="UP000051497">
    <property type="component" value="Unassembled WGS sequence"/>
</dbReference>
<reference evidence="12" key="1">
    <citation type="submission" date="2015-09" db="EMBL/GenBank/DDBJ databases">
        <title>Draft Genome Sequences of Two Novel Amoeba-resistant Intranuclear Bacteria, Candidatus Berkiella cookevillensis and Candidatus Berkiella aquae.</title>
        <authorList>
            <person name="Mehari Y.T."/>
            <person name="Arivett B.A."/>
            <person name="Farone A.L."/>
            <person name="Gunderson J.H."/>
            <person name="Farone M.B."/>
        </authorList>
    </citation>
    <scope>NUCLEOTIDE SEQUENCE [LARGE SCALE GENOMIC DNA]</scope>
    <source>
        <strain evidence="12">HT99</strain>
    </source>
</reference>
<organism evidence="12">
    <name type="scientific">Candidatus Berkiella aquae</name>
    <dbReference type="NCBI Taxonomy" id="295108"/>
    <lineage>
        <taxon>Bacteria</taxon>
        <taxon>Pseudomonadati</taxon>
        <taxon>Pseudomonadota</taxon>
        <taxon>Gammaproteobacteria</taxon>
        <taxon>Candidatus Berkiellales</taxon>
        <taxon>Candidatus Berkiellaceae</taxon>
        <taxon>Candidatus Berkiella</taxon>
    </lineage>
</organism>
<comment type="caution">
    <text evidence="12">The sequence shown here is derived from an EMBL/GenBank/DDBJ whole genome shotgun (WGS) entry which is preliminary data.</text>
</comment>
<sequence length="159" mass="17603">MNKIPMTVAGAQKLREELIRLKTVERPRIIEAISEARGHGDLKENAEYHAAKEQQSFLEGRISEVESKLANSQIIDVTKLPKNGRVVFGTTVDLINVTTDEQVTYRIVGDDEADLKQAMISVNSPIARAMIGKSEGDIVVVQTPNGEVEYEVSKVHYLA</sequence>
<feature type="domain" description="Transcription elongation factor GreA/GreB C-terminal" evidence="10">
    <location>
        <begin position="83"/>
        <end position="157"/>
    </location>
</feature>
<dbReference type="NCBIfam" id="NF001264">
    <property type="entry name" value="PRK00226.1-5"/>
    <property type="match status" value="1"/>
</dbReference>
<dbReference type="Pfam" id="PF03449">
    <property type="entry name" value="GreA_GreB_N"/>
    <property type="match status" value="1"/>
</dbReference>
<dbReference type="GO" id="GO:0003677">
    <property type="term" value="F:DNA binding"/>
    <property type="evidence" value="ECO:0007669"/>
    <property type="project" value="UniProtKB-UniRule"/>
</dbReference>
<dbReference type="STRING" id="295108.HT99x_01028"/>
<feature type="domain" description="Transcription elongation factor GreA/GreB N-terminal" evidence="11">
    <location>
        <begin position="4"/>
        <end position="74"/>
    </location>
</feature>
<dbReference type="FunFam" id="3.10.50.30:FF:000001">
    <property type="entry name" value="Transcription elongation factor GreA"/>
    <property type="match status" value="1"/>
</dbReference>
<dbReference type="PROSITE" id="PS00830">
    <property type="entry name" value="GREAB_2"/>
    <property type="match status" value="1"/>
</dbReference>
<keyword evidence="14" id="KW-1185">Reference proteome</keyword>
<dbReference type="PIRSF" id="PIRSF006092">
    <property type="entry name" value="GreA_GreB"/>
    <property type="match status" value="1"/>
</dbReference>
<dbReference type="HAMAP" id="MF_00105">
    <property type="entry name" value="GreA_GreB"/>
    <property type="match status" value="1"/>
</dbReference>
<reference evidence="13" key="3">
    <citation type="submission" date="2021-06" db="EMBL/GenBank/DDBJ databases">
        <title>Genomic Description and Analysis of Intracellular Bacteria, Candidatus Berkiella cookevillensis and Candidatus Berkiella aquae.</title>
        <authorList>
            <person name="Kidane D.T."/>
            <person name="Mehari Y.T."/>
            <person name="Rice F.C."/>
            <person name="Arivett B.A."/>
            <person name="Farone A.L."/>
            <person name="Berk S.G."/>
            <person name="Farone M.B."/>
        </authorList>
    </citation>
    <scope>NUCLEOTIDE SEQUENCE</scope>
    <source>
        <strain evidence="13">HT99</strain>
    </source>
</reference>
<comment type="function">
    <text evidence="6 8 9">Necessary for efficient RNA polymerase transcription elongation past template-encoded arresting sites. The arresting sites in DNA have the property of trapping a certain fraction of elongating RNA polymerases that pass through, resulting in locked ternary complexes. Cleavage of the nascent transcript by cleavage factors such as GreA or GreB allows the resumption of elongation from the new 3'terminus. GreA releases sequences of 2 to 3 nucleotides.</text>
</comment>
<dbReference type="EMBL" id="LKAJ01000003">
    <property type="protein sequence ID" value="KRG21835.1"/>
    <property type="molecule type" value="Genomic_DNA"/>
</dbReference>
<evidence type="ECO:0000256" key="8">
    <source>
        <dbReference type="HAMAP-Rule" id="MF_00105"/>
    </source>
</evidence>
<dbReference type="NCBIfam" id="TIGR01462">
    <property type="entry name" value="greA"/>
    <property type="match status" value="1"/>
</dbReference>
<dbReference type="InterPro" id="IPR036953">
    <property type="entry name" value="GreA/GreB_C_sf"/>
</dbReference>
<evidence type="ECO:0000256" key="5">
    <source>
        <dbReference type="ARBA" id="ARBA00023163"/>
    </source>
</evidence>
<evidence type="ECO:0000256" key="6">
    <source>
        <dbReference type="ARBA" id="ARBA00024916"/>
    </source>
</evidence>
<name>A0A0Q9YM43_9GAMM</name>
<dbReference type="SUPFAM" id="SSF46557">
    <property type="entry name" value="GreA transcript cleavage protein, N-terminal domain"/>
    <property type="match status" value="1"/>
</dbReference>
<dbReference type="EMBL" id="LKAJ02000001">
    <property type="protein sequence ID" value="MCS5710474.1"/>
    <property type="molecule type" value="Genomic_DNA"/>
</dbReference>
<evidence type="ECO:0000313" key="13">
    <source>
        <dbReference type="EMBL" id="MCS5710474.1"/>
    </source>
</evidence>
<evidence type="ECO:0000256" key="4">
    <source>
        <dbReference type="ARBA" id="ARBA00023125"/>
    </source>
</evidence>
<keyword evidence="5 8" id="KW-0804">Transcription</keyword>
<dbReference type="InterPro" id="IPR022691">
    <property type="entry name" value="Tscrpt_elong_fac_GreA/B_N"/>
</dbReference>
<dbReference type="InterPro" id="IPR006359">
    <property type="entry name" value="Tscrpt_elong_fac_GreA"/>
</dbReference>
<keyword evidence="12" id="KW-0648">Protein biosynthesis</keyword>
<dbReference type="PROSITE" id="PS00829">
    <property type="entry name" value="GREAB_1"/>
    <property type="match status" value="1"/>
</dbReference>
<evidence type="ECO:0000256" key="3">
    <source>
        <dbReference type="ARBA" id="ARBA00023015"/>
    </source>
</evidence>
<proteinExistence type="inferred from homology"/>
<dbReference type="SUPFAM" id="SSF54534">
    <property type="entry name" value="FKBP-like"/>
    <property type="match status" value="1"/>
</dbReference>
<dbReference type="AlphaFoldDB" id="A0A0Q9YM43"/>
<dbReference type="Pfam" id="PF01272">
    <property type="entry name" value="GreA_GreB"/>
    <property type="match status" value="1"/>
</dbReference>
<protein>
    <recommendedName>
        <fullName evidence="2 8">Transcription elongation factor GreA</fullName>
    </recommendedName>
    <alternativeName>
        <fullName evidence="7 8">Transcript cleavage factor GreA</fullName>
    </alternativeName>
</protein>
<dbReference type="InterPro" id="IPR036805">
    <property type="entry name" value="Tscrpt_elong_fac_GreA/B_N_sf"/>
</dbReference>
<keyword evidence="4 8" id="KW-0238">DNA-binding</keyword>
<dbReference type="InterPro" id="IPR028624">
    <property type="entry name" value="Tscrpt_elong_fac_GreA/B"/>
</dbReference>
<dbReference type="GO" id="GO:0006354">
    <property type="term" value="P:DNA-templated transcription elongation"/>
    <property type="evidence" value="ECO:0007669"/>
    <property type="project" value="TreeGrafter"/>
</dbReference>
<comment type="similarity">
    <text evidence="1 8 9">Belongs to the GreA/GreB family.</text>
</comment>
<evidence type="ECO:0000313" key="14">
    <source>
        <dbReference type="Proteomes" id="UP000051497"/>
    </source>
</evidence>
<dbReference type="Gene3D" id="1.10.287.180">
    <property type="entry name" value="Transcription elongation factor, GreA/GreB, N-terminal domain"/>
    <property type="match status" value="1"/>
</dbReference>
<evidence type="ECO:0000256" key="7">
    <source>
        <dbReference type="ARBA" id="ARBA00030776"/>
    </source>
</evidence>
<dbReference type="GO" id="GO:0003746">
    <property type="term" value="F:translation elongation factor activity"/>
    <property type="evidence" value="ECO:0007669"/>
    <property type="project" value="UniProtKB-KW"/>
</dbReference>
<dbReference type="NCBIfam" id="NF001263">
    <property type="entry name" value="PRK00226.1-4"/>
    <property type="match status" value="1"/>
</dbReference>
<dbReference type="InterPro" id="IPR018151">
    <property type="entry name" value="TF_GreA/GreB_CS"/>
</dbReference>